<dbReference type="Pfam" id="PF08245">
    <property type="entry name" value="Mur_ligase_M"/>
    <property type="match status" value="1"/>
</dbReference>
<keyword evidence="6 11" id="KW-0067">ATP-binding</keyword>
<dbReference type="EC" id="6.3.2.-" evidence="11"/>
<proteinExistence type="inferred from homology"/>
<feature type="binding site" evidence="11">
    <location>
        <position position="25"/>
    </location>
    <ligand>
        <name>UDP-N-acetyl-alpha-D-muramoyl-L-alanyl-D-glutamate</name>
        <dbReference type="ChEBI" id="CHEBI:83900"/>
    </ligand>
</feature>
<dbReference type="InterPro" id="IPR013221">
    <property type="entry name" value="Mur_ligase_cen"/>
</dbReference>
<comment type="PTM">
    <text evidence="11">Carboxylation is probably crucial for Mg(2+) binding and, consequently, for the gamma-phosphate positioning of ATP.</text>
</comment>
<name>A0ABT0KUF0_9GAMM</name>
<keyword evidence="10 11" id="KW-0961">Cell wall biogenesis/degradation</keyword>
<evidence type="ECO:0000256" key="6">
    <source>
        <dbReference type="ARBA" id="ARBA00022840"/>
    </source>
</evidence>
<dbReference type="PROSITE" id="PS01011">
    <property type="entry name" value="FOLYLPOLYGLU_SYNT_1"/>
    <property type="match status" value="1"/>
</dbReference>
<keyword evidence="17" id="KW-1185">Reference proteome</keyword>
<dbReference type="InterPro" id="IPR000713">
    <property type="entry name" value="Mur_ligase_N"/>
</dbReference>
<evidence type="ECO:0000259" key="15">
    <source>
        <dbReference type="Pfam" id="PF08245"/>
    </source>
</evidence>
<dbReference type="PANTHER" id="PTHR23135">
    <property type="entry name" value="MUR LIGASE FAMILY MEMBER"/>
    <property type="match status" value="1"/>
</dbReference>
<dbReference type="SUPFAM" id="SSF63418">
    <property type="entry name" value="MurE/MurF N-terminal domain"/>
    <property type="match status" value="1"/>
</dbReference>
<reference evidence="16 17" key="1">
    <citation type="submission" date="2022-01" db="EMBL/GenBank/DDBJ databases">
        <title>Whole genome-based taxonomy of the Shewanellaceae.</title>
        <authorList>
            <person name="Martin-Rodriguez A.J."/>
        </authorList>
    </citation>
    <scope>NUCLEOTIDE SEQUENCE [LARGE SCALE GENOMIC DNA]</scope>
    <source>
        <strain evidence="16 17">DSM 24955</strain>
    </source>
</reference>
<keyword evidence="5 11" id="KW-0547">Nucleotide-binding</keyword>
<dbReference type="SUPFAM" id="SSF53244">
    <property type="entry name" value="MurD-like peptide ligases, peptide-binding domain"/>
    <property type="match status" value="1"/>
</dbReference>
<evidence type="ECO:0000313" key="16">
    <source>
        <dbReference type="EMBL" id="MCL1047477.1"/>
    </source>
</evidence>
<dbReference type="NCBIfam" id="NF001126">
    <property type="entry name" value="PRK00139.1-4"/>
    <property type="match status" value="1"/>
</dbReference>
<evidence type="ECO:0000256" key="1">
    <source>
        <dbReference type="ARBA" id="ARBA00005898"/>
    </source>
</evidence>
<comment type="caution">
    <text evidence="11">Lacks conserved residue(s) required for the propagation of feature annotation.</text>
</comment>
<dbReference type="RefSeq" id="WP_248956830.1">
    <property type="nucleotide sequence ID" value="NZ_JAKIKU010000014.1"/>
</dbReference>
<feature type="binding site" evidence="11">
    <location>
        <begin position="157"/>
        <end position="158"/>
    </location>
    <ligand>
        <name>UDP-N-acetyl-alpha-D-muramoyl-L-alanyl-D-glutamate</name>
        <dbReference type="ChEBI" id="CHEBI:83900"/>
    </ligand>
</feature>
<comment type="similarity">
    <text evidence="1 11">Belongs to the MurCDEF family. MurE subfamily.</text>
</comment>
<dbReference type="InterPro" id="IPR036615">
    <property type="entry name" value="Mur_ligase_C_dom_sf"/>
</dbReference>
<comment type="function">
    <text evidence="11">Catalyzes the addition of an amino acid to the nucleotide precursor UDP-N-acetylmuramoyl-L-alanyl-D-glutamate (UMAG) in the biosynthesis of bacterial cell-wall peptidoglycan.</text>
</comment>
<organism evidence="16 17">
    <name type="scientific">Shewanella electrodiphila</name>
    <dbReference type="NCBI Taxonomy" id="934143"/>
    <lineage>
        <taxon>Bacteria</taxon>
        <taxon>Pseudomonadati</taxon>
        <taxon>Pseudomonadota</taxon>
        <taxon>Gammaproteobacteria</taxon>
        <taxon>Alteromonadales</taxon>
        <taxon>Shewanellaceae</taxon>
        <taxon>Shewanella</taxon>
    </lineage>
</organism>
<dbReference type="EMBL" id="JAKIKU010000014">
    <property type="protein sequence ID" value="MCL1047477.1"/>
    <property type="molecule type" value="Genomic_DNA"/>
</dbReference>
<dbReference type="Proteomes" id="UP001202134">
    <property type="component" value="Unassembled WGS sequence"/>
</dbReference>
<evidence type="ECO:0000259" key="13">
    <source>
        <dbReference type="Pfam" id="PF01225"/>
    </source>
</evidence>
<keyword evidence="3 11" id="KW-0436">Ligase</keyword>
<feature type="binding site" evidence="11">
    <location>
        <position position="192"/>
    </location>
    <ligand>
        <name>UDP-N-acetyl-alpha-D-muramoyl-L-alanyl-D-glutamate</name>
        <dbReference type="ChEBI" id="CHEBI:83900"/>
    </ligand>
</feature>
<feature type="binding site" evidence="11">
    <location>
        <position position="156"/>
    </location>
    <ligand>
        <name>UDP-N-acetyl-alpha-D-muramoyl-L-alanyl-D-glutamate</name>
        <dbReference type="ChEBI" id="CHEBI:83900"/>
    </ligand>
</feature>
<comment type="pathway">
    <text evidence="11 12">Cell wall biogenesis; peptidoglycan biosynthesis.</text>
</comment>
<protein>
    <recommendedName>
        <fullName evidence="11">UDP-N-acetylmuramyl-tripeptide synthetase</fullName>
        <ecNumber evidence="11">6.3.2.-</ecNumber>
    </recommendedName>
    <alternativeName>
        <fullName evidence="11">UDP-MurNAc-tripeptide synthetase</fullName>
    </alternativeName>
</protein>
<evidence type="ECO:0000256" key="5">
    <source>
        <dbReference type="ARBA" id="ARBA00022741"/>
    </source>
</evidence>
<feature type="binding site" evidence="11">
    <location>
        <position position="190"/>
    </location>
    <ligand>
        <name>UDP-N-acetyl-alpha-D-muramoyl-L-alanyl-D-glutamate</name>
        <dbReference type="ChEBI" id="CHEBI:83900"/>
    </ligand>
</feature>
<feature type="domain" description="Mur ligase C-terminal" evidence="14">
    <location>
        <begin position="355"/>
        <end position="481"/>
    </location>
</feature>
<dbReference type="InterPro" id="IPR004101">
    <property type="entry name" value="Mur_ligase_C"/>
</dbReference>
<dbReference type="Pfam" id="PF02875">
    <property type="entry name" value="Mur_ligase_C"/>
    <property type="match status" value="1"/>
</dbReference>
<dbReference type="Gene3D" id="3.40.1190.10">
    <property type="entry name" value="Mur-like, catalytic domain"/>
    <property type="match status" value="1"/>
</dbReference>
<feature type="binding site" evidence="11">
    <location>
        <position position="184"/>
    </location>
    <ligand>
        <name>UDP-N-acetyl-alpha-D-muramoyl-L-alanyl-D-glutamate</name>
        <dbReference type="ChEBI" id="CHEBI:83900"/>
    </ligand>
</feature>
<dbReference type="GO" id="GO:0008765">
    <property type="term" value="F:UDP-N-acetylmuramoylalanyl-D-glutamate-2,6-diaminopimelate ligase activity"/>
    <property type="evidence" value="ECO:0007669"/>
    <property type="project" value="UniProtKB-EC"/>
</dbReference>
<keyword evidence="4 11" id="KW-0132">Cell division</keyword>
<evidence type="ECO:0000256" key="8">
    <source>
        <dbReference type="ARBA" id="ARBA00022984"/>
    </source>
</evidence>
<evidence type="ECO:0000259" key="14">
    <source>
        <dbReference type="Pfam" id="PF02875"/>
    </source>
</evidence>
<feature type="domain" description="Mur ligase N-terminal catalytic" evidence="13">
    <location>
        <begin position="20"/>
        <end position="67"/>
    </location>
</feature>
<dbReference type="HAMAP" id="MF_00208">
    <property type="entry name" value="MurE"/>
    <property type="match status" value="1"/>
</dbReference>
<dbReference type="Pfam" id="PF01225">
    <property type="entry name" value="Mur_ligase"/>
    <property type="match status" value="1"/>
</dbReference>
<evidence type="ECO:0000256" key="10">
    <source>
        <dbReference type="ARBA" id="ARBA00023316"/>
    </source>
</evidence>
<evidence type="ECO:0000256" key="12">
    <source>
        <dbReference type="RuleBase" id="RU004135"/>
    </source>
</evidence>
<keyword evidence="7 11" id="KW-0133">Cell shape</keyword>
<dbReference type="NCBIfam" id="NF001123">
    <property type="entry name" value="PRK00139.1-1"/>
    <property type="match status" value="1"/>
</dbReference>
<accession>A0ABT0KUF0</accession>
<evidence type="ECO:0000256" key="9">
    <source>
        <dbReference type="ARBA" id="ARBA00023306"/>
    </source>
</evidence>
<dbReference type="InterPro" id="IPR005761">
    <property type="entry name" value="UDP-N-AcMur-Glu-dNH2Pim_ligase"/>
</dbReference>
<comment type="caution">
    <text evidence="16">The sequence shown here is derived from an EMBL/GenBank/DDBJ whole genome shotgun (WGS) entry which is preliminary data.</text>
</comment>
<keyword evidence="9 11" id="KW-0131">Cell cycle</keyword>
<dbReference type="InterPro" id="IPR035911">
    <property type="entry name" value="MurE/MurF_N"/>
</dbReference>
<dbReference type="Gene3D" id="3.40.1390.10">
    <property type="entry name" value="MurE/MurF, N-terminal domain"/>
    <property type="match status" value="1"/>
</dbReference>
<evidence type="ECO:0000256" key="2">
    <source>
        <dbReference type="ARBA" id="ARBA00022490"/>
    </source>
</evidence>
<evidence type="ECO:0000256" key="3">
    <source>
        <dbReference type="ARBA" id="ARBA00022598"/>
    </source>
</evidence>
<feature type="modified residue" description="N6-carboxylysine" evidence="11">
    <location>
        <position position="224"/>
    </location>
</feature>
<comment type="cofactor">
    <cofactor evidence="11">
        <name>Mg(2+)</name>
        <dbReference type="ChEBI" id="CHEBI:18420"/>
    </cofactor>
</comment>
<dbReference type="PANTHER" id="PTHR23135:SF4">
    <property type="entry name" value="UDP-N-ACETYLMURAMOYL-L-ALANYL-D-GLUTAMATE--2,6-DIAMINOPIMELATE LIGASE MURE HOMOLOG, CHLOROPLASTIC"/>
    <property type="match status" value="1"/>
</dbReference>
<dbReference type="InterPro" id="IPR036565">
    <property type="entry name" value="Mur-like_cat_sf"/>
</dbReference>
<keyword evidence="2 11" id="KW-0963">Cytoplasm</keyword>
<dbReference type="Gene3D" id="3.90.190.20">
    <property type="entry name" value="Mur ligase, C-terminal domain"/>
    <property type="match status" value="1"/>
</dbReference>
<feature type="binding site" evidence="11">
    <location>
        <begin position="115"/>
        <end position="121"/>
    </location>
    <ligand>
        <name>ATP</name>
        <dbReference type="ChEBI" id="CHEBI:30616"/>
    </ligand>
</feature>
<keyword evidence="8 11" id="KW-0573">Peptidoglycan synthesis</keyword>
<gene>
    <name evidence="11 16" type="primary">murE</name>
    <name evidence="16" type="ORF">L2737_19435</name>
</gene>
<feature type="domain" description="Mur ligase central" evidence="15">
    <location>
        <begin position="113"/>
        <end position="323"/>
    </location>
</feature>
<evidence type="ECO:0000313" key="17">
    <source>
        <dbReference type="Proteomes" id="UP001202134"/>
    </source>
</evidence>
<sequence length="521" mass="56203">MMLLSDLLAPWFHYAGRESVSTMTLDSRDVSEGCLFVALPGHQVDGRQFINKAIAQGALGALIHTDNPDEHGQVNYHESGAVLVSFFQLSRQLSAVAAQLYPLQNAEMAIIGVTGTNGKTSVSQLIAQLVTLKQQKAAVMGTLGNGVWGSLIDSGNTTADAITLVRQLHEFQQQTVNTCAIEVSSHGLVQGRVEAVPFNTAVFTNLSRDHLDYHGDMDAYGAAKKRLFNFPCIKNGLLNLDDAVGEQWFTALQSTNIFGFSLKKHPLARFYTDNMHFNDAGVTCDFYYPADIHDSSSAMLKDQLSSPLLGDFNLSNLVASLGALYLQGTDNILATQDGLMAELLSLVPHLTPVAGRMERFNQANGPTLVVDYAHTPDAIEHALKALRIHCQGTLWCVFGCGGDRDTGKRPLMAQAAEQFADKVMVTSDNARSEEPMSIINDVVAGLTHPEQALTEVDRINAIKSVAQLAKAGDIVLLAGKGHETYQEVAGSRIDYDERALAMQLTGGNEASDEPLVSTGGL</sequence>
<dbReference type="NCBIfam" id="TIGR01085">
    <property type="entry name" value="murE"/>
    <property type="match status" value="1"/>
</dbReference>
<keyword evidence="11" id="KW-0460">Magnesium</keyword>
<dbReference type="SUPFAM" id="SSF53623">
    <property type="entry name" value="MurD-like peptide ligases, catalytic domain"/>
    <property type="match status" value="1"/>
</dbReference>
<evidence type="ECO:0000256" key="7">
    <source>
        <dbReference type="ARBA" id="ARBA00022960"/>
    </source>
</evidence>
<feature type="binding site" evidence="11">
    <location>
        <position position="27"/>
    </location>
    <ligand>
        <name>UDP-N-acetyl-alpha-D-muramoyl-L-alanyl-D-glutamate</name>
        <dbReference type="ChEBI" id="CHEBI:83900"/>
    </ligand>
</feature>
<evidence type="ECO:0000256" key="4">
    <source>
        <dbReference type="ARBA" id="ARBA00022618"/>
    </source>
</evidence>
<dbReference type="InterPro" id="IPR018109">
    <property type="entry name" value="Folylpolyglutamate_synth_CS"/>
</dbReference>
<feature type="binding site" evidence="11">
    <location>
        <begin position="42"/>
        <end position="44"/>
    </location>
    <ligand>
        <name>UDP-N-acetyl-alpha-D-muramoyl-L-alanyl-D-glutamate</name>
        <dbReference type="ChEBI" id="CHEBI:83900"/>
    </ligand>
</feature>
<comment type="subcellular location">
    <subcellularLocation>
        <location evidence="11 12">Cytoplasm</location>
    </subcellularLocation>
</comment>
<evidence type="ECO:0000256" key="11">
    <source>
        <dbReference type="HAMAP-Rule" id="MF_00208"/>
    </source>
</evidence>